<dbReference type="Proteomes" id="UP000199233">
    <property type="component" value="Unassembled WGS sequence"/>
</dbReference>
<dbReference type="Gene3D" id="3.40.190.10">
    <property type="entry name" value="Periplasmic binding protein-like II"/>
    <property type="match status" value="2"/>
</dbReference>
<proteinExistence type="inferred from homology"/>
<dbReference type="Pfam" id="PF00126">
    <property type="entry name" value="HTH_1"/>
    <property type="match status" value="1"/>
</dbReference>
<sequence length="310" mass="33662">MRLTLDALETLDAIDQHGSFARAAEALHRVPSAVTYTVQKLESDLGVQLFDRRGKRATLTEAGRALLLRGRDLLRQAESLEDCVKRVAHGWELQLTIAVDEIVPLELLFPLIAEFDAQHTGTRLRLTRETFHGAWDALVDRRADLAIGAAGEMPLGHGLASQRWCALPFVFALSPRHPLAALPEPLPLSEIGKHRAVVAADSSRKLSPRTVGVLDGQDTLVLPTLAAKLAAQRAGLGVGFLPQYMVRPHLADGGLVLRQTQAPRAPALFNLGWRAGDEGRALAWFRQRILGDPQLLAALEAGPDSAAELL</sequence>
<dbReference type="InterPro" id="IPR036390">
    <property type="entry name" value="WH_DNA-bd_sf"/>
</dbReference>
<dbReference type="SUPFAM" id="SSF46785">
    <property type="entry name" value="Winged helix' DNA-binding domain"/>
    <property type="match status" value="1"/>
</dbReference>
<comment type="similarity">
    <text evidence="1">Belongs to the LysR transcriptional regulatory family.</text>
</comment>
<protein>
    <submittedName>
        <fullName evidence="6">DNA-binding transcriptional regulator, LysR family</fullName>
    </submittedName>
</protein>
<dbReference type="PANTHER" id="PTHR30126">
    <property type="entry name" value="HTH-TYPE TRANSCRIPTIONAL REGULATOR"/>
    <property type="match status" value="1"/>
</dbReference>
<evidence type="ECO:0000256" key="4">
    <source>
        <dbReference type="ARBA" id="ARBA00023163"/>
    </source>
</evidence>
<evidence type="ECO:0000256" key="1">
    <source>
        <dbReference type="ARBA" id="ARBA00009437"/>
    </source>
</evidence>
<name>A0A1H9J814_9GAMM</name>
<dbReference type="RefSeq" id="WP_093287477.1">
    <property type="nucleotide sequence ID" value="NZ_FOFS01000011.1"/>
</dbReference>
<gene>
    <name evidence="6" type="ORF">SAMN04488038_11152</name>
</gene>
<dbReference type="GO" id="GO:0000976">
    <property type="term" value="F:transcription cis-regulatory region binding"/>
    <property type="evidence" value="ECO:0007669"/>
    <property type="project" value="TreeGrafter"/>
</dbReference>
<dbReference type="SUPFAM" id="SSF53850">
    <property type="entry name" value="Periplasmic binding protein-like II"/>
    <property type="match status" value="1"/>
</dbReference>
<evidence type="ECO:0000259" key="5">
    <source>
        <dbReference type="PROSITE" id="PS50931"/>
    </source>
</evidence>
<dbReference type="EMBL" id="FOFS01000011">
    <property type="protein sequence ID" value="SEQ82943.1"/>
    <property type="molecule type" value="Genomic_DNA"/>
</dbReference>
<reference evidence="6 7" key="1">
    <citation type="submission" date="2016-10" db="EMBL/GenBank/DDBJ databases">
        <authorList>
            <person name="de Groot N.N."/>
        </authorList>
    </citation>
    <scope>NUCLEOTIDE SEQUENCE [LARGE SCALE GENOMIC DNA]</scope>
    <source>
        <strain evidence="6 7">DSM 25927</strain>
    </source>
</reference>
<dbReference type="Pfam" id="PF03466">
    <property type="entry name" value="LysR_substrate"/>
    <property type="match status" value="1"/>
</dbReference>
<dbReference type="PANTHER" id="PTHR30126:SF4">
    <property type="entry name" value="LYSR FAMILY TRANSCRIPTIONAL REGULATOR"/>
    <property type="match status" value="1"/>
</dbReference>
<feature type="domain" description="HTH lysR-type" evidence="5">
    <location>
        <begin position="3"/>
        <end position="60"/>
    </location>
</feature>
<evidence type="ECO:0000313" key="7">
    <source>
        <dbReference type="Proteomes" id="UP000199233"/>
    </source>
</evidence>
<evidence type="ECO:0000256" key="2">
    <source>
        <dbReference type="ARBA" id="ARBA00023015"/>
    </source>
</evidence>
<dbReference type="FunFam" id="1.10.10.10:FF:000001">
    <property type="entry name" value="LysR family transcriptional regulator"/>
    <property type="match status" value="1"/>
</dbReference>
<organism evidence="6 7">
    <name type="scientific">Solimonas aquatica</name>
    <dbReference type="NCBI Taxonomy" id="489703"/>
    <lineage>
        <taxon>Bacteria</taxon>
        <taxon>Pseudomonadati</taxon>
        <taxon>Pseudomonadota</taxon>
        <taxon>Gammaproteobacteria</taxon>
        <taxon>Nevskiales</taxon>
        <taxon>Nevskiaceae</taxon>
        <taxon>Solimonas</taxon>
    </lineage>
</organism>
<evidence type="ECO:0000256" key="3">
    <source>
        <dbReference type="ARBA" id="ARBA00023125"/>
    </source>
</evidence>
<dbReference type="AlphaFoldDB" id="A0A1H9J814"/>
<dbReference type="InterPro" id="IPR000847">
    <property type="entry name" value="LysR_HTH_N"/>
</dbReference>
<dbReference type="STRING" id="489703.SAMN04488038_11152"/>
<dbReference type="GO" id="GO:0003700">
    <property type="term" value="F:DNA-binding transcription factor activity"/>
    <property type="evidence" value="ECO:0007669"/>
    <property type="project" value="InterPro"/>
</dbReference>
<dbReference type="InterPro" id="IPR005119">
    <property type="entry name" value="LysR_subst-bd"/>
</dbReference>
<dbReference type="Gene3D" id="1.10.10.10">
    <property type="entry name" value="Winged helix-like DNA-binding domain superfamily/Winged helix DNA-binding domain"/>
    <property type="match status" value="1"/>
</dbReference>
<dbReference type="OrthoDB" id="5293066at2"/>
<dbReference type="InterPro" id="IPR036388">
    <property type="entry name" value="WH-like_DNA-bd_sf"/>
</dbReference>
<keyword evidence="7" id="KW-1185">Reference proteome</keyword>
<evidence type="ECO:0000313" key="6">
    <source>
        <dbReference type="EMBL" id="SEQ82943.1"/>
    </source>
</evidence>
<dbReference type="PROSITE" id="PS50931">
    <property type="entry name" value="HTH_LYSR"/>
    <property type="match status" value="1"/>
</dbReference>
<keyword evidence="4" id="KW-0804">Transcription</keyword>
<accession>A0A1H9J814</accession>
<keyword evidence="2" id="KW-0805">Transcription regulation</keyword>
<keyword evidence="3 6" id="KW-0238">DNA-binding</keyword>